<proteinExistence type="inferred from homology"/>
<feature type="transmembrane region" description="Helical" evidence="6">
    <location>
        <begin position="12"/>
        <end position="32"/>
    </location>
</feature>
<dbReference type="PANTHER" id="PTHR38459">
    <property type="entry name" value="PROPHAGE BACTOPRENOL-LINKED GLUCOSE TRANSLOCASE HOMOLOG"/>
    <property type="match status" value="1"/>
</dbReference>
<dbReference type="Proteomes" id="UP001500943">
    <property type="component" value="Unassembled WGS sequence"/>
</dbReference>
<keyword evidence="9" id="KW-1185">Reference proteome</keyword>
<organism evidence="8 9">
    <name type="scientific">Rhodoglobus aureus</name>
    <dbReference type="NCBI Taxonomy" id="191497"/>
    <lineage>
        <taxon>Bacteria</taxon>
        <taxon>Bacillati</taxon>
        <taxon>Actinomycetota</taxon>
        <taxon>Actinomycetes</taxon>
        <taxon>Micrococcales</taxon>
        <taxon>Microbacteriaceae</taxon>
        <taxon>Rhodoglobus</taxon>
    </lineage>
</organism>
<evidence type="ECO:0000313" key="9">
    <source>
        <dbReference type="Proteomes" id="UP001500943"/>
    </source>
</evidence>
<evidence type="ECO:0000256" key="1">
    <source>
        <dbReference type="ARBA" id="ARBA00004141"/>
    </source>
</evidence>
<keyword evidence="3 6" id="KW-0812">Transmembrane</keyword>
<sequence>MRKLLSQFLRFGVVGLGGLVIDVAVFNLLRITILSPDVLHEGPVIAKIISTTLAIGANWVGNRRWTFATAGRAGAAREGIEFAIVSVAGMAIGVLCLWVSHYVLGYTSLLADNIATNVVGLALGAFFRFALYRWWVFNPSRGVLAAEHTAADVVLGATQRAIGPAGFTPLHRVQAVSTVEDRAHRND</sequence>
<dbReference type="InterPro" id="IPR007267">
    <property type="entry name" value="GtrA_DPMS_TM"/>
</dbReference>
<feature type="transmembrane region" description="Helical" evidence="6">
    <location>
        <begin position="82"/>
        <end position="102"/>
    </location>
</feature>
<evidence type="ECO:0000259" key="7">
    <source>
        <dbReference type="Pfam" id="PF04138"/>
    </source>
</evidence>
<name>A0ABN1W0V7_9MICO</name>
<protein>
    <recommendedName>
        <fullName evidence="7">GtrA/DPMS transmembrane domain-containing protein</fullName>
    </recommendedName>
</protein>
<evidence type="ECO:0000256" key="2">
    <source>
        <dbReference type="ARBA" id="ARBA00009399"/>
    </source>
</evidence>
<feature type="domain" description="GtrA/DPMS transmembrane" evidence="7">
    <location>
        <begin position="10"/>
        <end position="137"/>
    </location>
</feature>
<accession>A0ABN1W0V7</accession>
<dbReference type="RefSeq" id="WP_343926410.1">
    <property type="nucleotide sequence ID" value="NZ_BAAAKW010000063.1"/>
</dbReference>
<dbReference type="EMBL" id="BAAAKW010000063">
    <property type="protein sequence ID" value="GAA1225578.1"/>
    <property type="molecule type" value="Genomic_DNA"/>
</dbReference>
<dbReference type="PANTHER" id="PTHR38459:SF1">
    <property type="entry name" value="PROPHAGE BACTOPRENOL-LINKED GLUCOSE TRANSLOCASE HOMOLOG"/>
    <property type="match status" value="1"/>
</dbReference>
<comment type="similarity">
    <text evidence="2">Belongs to the GtrA family.</text>
</comment>
<evidence type="ECO:0000256" key="4">
    <source>
        <dbReference type="ARBA" id="ARBA00022989"/>
    </source>
</evidence>
<reference evidence="8 9" key="1">
    <citation type="journal article" date="2019" name="Int. J. Syst. Evol. Microbiol.">
        <title>The Global Catalogue of Microorganisms (GCM) 10K type strain sequencing project: providing services to taxonomists for standard genome sequencing and annotation.</title>
        <authorList>
            <consortium name="The Broad Institute Genomics Platform"/>
            <consortium name="The Broad Institute Genome Sequencing Center for Infectious Disease"/>
            <person name="Wu L."/>
            <person name="Ma J."/>
        </authorList>
    </citation>
    <scope>NUCLEOTIDE SEQUENCE [LARGE SCALE GENOMIC DNA]</scope>
    <source>
        <strain evidence="8 9">JCM 12762</strain>
    </source>
</reference>
<evidence type="ECO:0000256" key="6">
    <source>
        <dbReference type="SAM" id="Phobius"/>
    </source>
</evidence>
<feature type="transmembrane region" description="Helical" evidence="6">
    <location>
        <begin position="44"/>
        <end position="61"/>
    </location>
</feature>
<evidence type="ECO:0000256" key="3">
    <source>
        <dbReference type="ARBA" id="ARBA00022692"/>
    </source>
</evidence>
<evidence type="ECO:0000313" key="8">
    <source>
        <dbReference type="EMBL" id="GAA1225578.1"/>
    </source>
</evidence>
<keyword evidence="4 6" id="KW-1133">Transmembrane helix</keyword>
<dbReference type="InterPro" id="IPR051401">
    <property type="entry name" value="GtrA_CellWall_Glycosyl"/>
</dbReference>
<comment type="subcellular location">
    <subcellularLocation>
        <location evidence="1">Membrane</location>
        <topology evidence="1">Multi-pass membrane protein</topology>
    </subcellularLocation>
</comment>
<comment type="caution">
    <text evidence="8">The sequence shown here is derived from an EMBL/GenBank/DDBJ whole genome shotgun (WGS) entry which is preliminary data.</text>
</comment>
<keyword evidence="5 6" id="KW-0472">Membrane</keyword>
<evidence type="ECO:0000256" key="5">
    <source>
        <dbReference type="ARBA" id="ARBA00023136"/>
    </source>
</evidence>
<gene>
    <name evidence="8" type="ORF">GCM10009655_25390</name>
</gene>
<dbReference type="Pfam" id="PF04138">
    <property type="entry name" value="GtrA_DPMS_TM"/>
    <property type="match status" value="1"/>
</dbReference>
<feature type="transmembrane region" description="Helical" evidence="6">
    <location>
        <begin position="114"/>
        <end position="131"/>
    </location>
</feature>